<accession>A0A538SFZ5</accession>
<proteinExistence type="predicted"/>
<evidence type="ECO:0000313" key="2">
    <source>
        <dbReference type="Proteomes" id="UP000320184"/>
    </source>
</evidence>
<sequence>MRPRPEEANESEKTLYRLGPAEIGRRVATEVGTEDTMDHYTPKRRIPVTLWSEDVQGASGQIFLDLGTSGGRHQTILEKLNESSPFLPVVIGQEGRIHLFSRQRLTRITPGRQVLQSDVFARGFQPWREERVDVSLTDGTRFSGRVWTPLERETQRLSDFMNQQGAGFFVLITPAGLHLVNAGRVAEMALAESVGAPLSSAPSIVY</sequence>
<organism evidence="1 2">
    <name type="scientific">Eiseniibacteriota bacterium</name>
    <dbReference type="NCBI Taxonomy" id="2212470"/>
    <lineage>
        <taxon>Bacteria</taxon>
        <taxon>Candidatus Eiseniibacteriota</taxon>
    </lineage>
</organism>
<comment type="caution">
    <text evidence="1">The sequence shown here is derived from an EMBL/GenBank/DDBJ whole genome shotgun (WGS) entry which is preliminary data.</text>
</comment>
<name>A0A538SFZ5_UNCEI</name>
<reference evidence="1 2" key="1">
    <citation type="journal article" date="2019" name="Nat. Microbiol.">
        <title>Mediterranean grassland soil C-N compound turnover is dependent on rainfall and depth, and is mediated by genomically divergent microorganisms.</title>
        <authorList>
            <person name="Diamond S."/>
            <person name="Andeer P.F."/>
            <person name="Li Z."/>
            <person name="Crits-Christoph A."/>
            <person name="Burstein D."/>
            <person name="Anantharaman K."/>
            <person name="Lane K.R."/>
            <person name="Thomas B.C."/>
            <person name="Pan C."/>
            <person name="Northen T.R."/>
            <person name="Banfield J.F."/>
        </authorList>
    </citation>
    <scope>NUCLEOTIDE SEQUENCE [LARGE SCALE GENOMIC DNA]</scope>
    <source>
        <strain evidence="1">WS_3</strain>
    </source>
</reference>
<evidence type="ECO:0000313" key="1">
    <source>
        <dbReference type="EMBL" id="TMQ50299.1"/>
    </source>
</evidence>
<dbReference type="EMBL" id="VBOT01000102">
    <property type="protein sequence ID" value="TMQ50299.1"/>
    <property type="molecule type" value="Genomic_DNA"/>
</dbReference>
<dbReference type="Proteomes" id="UP000320184">
    <property type="component" value="Unassembled WGS sequence"/>
</dbReference>
<gene>
    <name evidence="1" type="ORF">E6K73_08005</name>
</gene>
<protein>
    <submittedName>
        <fullName evidence="1">Uncharacterized protein</fullName>
    </submittedName>
</protein>
<dbReference type="AlphaFoldDB" id="A0A538SFZ5"/>